<dbReference type="EMBL" id="VSRR010005910">
    <property type="protein sequence ID" value="MPC43612.1"/>
    <property type="molecule type" value="Genomic_DNA"/>
</dbReference>
<sequence>MYVRSYFEGKIQEASVPRGDSQALPSNQCRSVPPMSMTPGTGPDNTSFFFLSLASHTLACCGKSVW</sequence>
<proteinExistence type="predicted"/>
<evidence type="ECO:0000313" key="1">
    <source>
        <dbReference type="EMBL" id="MPC43612.1"/>
    </source>
</evidence>
<gene>
    <name evidence="1" type="ORF">E2C01_037262</name>
</gene>
<keyword evidence="2" id="KW-1185">Reference proteome</keyword>
<reference evidence="1 2" key="1">
    <citation type="submission" date="2019-05" db="EMBL/GenBank/DDBJ databases">
        <title>Another draft genome of Portunus trituberculatus and its Hox gene families provides insights of decapod evolution.</title>
        <authorList>
            <person name="Jeong J.-H."/>
            <person name="Song I."/>
            <person name="Kim S."/>
            <person name="Choi T."/>
            <person name="Kim D."/>
            <person name="Ryu S."/>
            <person name="Kim W."/>
        </authorList>
    </citation>
    <scope>NUCLEOTIDE SEQUENCE [LARGE SCALE GENOMIC DNA]</scope>
    <source>
        <tissue evidence="1">Muscle</tissue>
    </source>
</reference>
<comment type="caution">
    <text evidence="1">The sequence shown here is derived from an EMBL/GenBank/DDBJ whole genome shotgun (WGS) entry which is preliminary data.</text>
</comment>
<dbReference type="Proteomes" id="UP000324222">
    <property type="component" value="Unassembled WGS sequence"/>
</dbReference>
<evidence type="ECO:0000313" key="2">
    <source>
        <dbReference type="Proteomes" id="UP000324222"/>
    </source>
</evidence>
<organism evidence="1 2">
    <name type="scientific">Portunus trituberculatus</name>
    <name type="common">Swimming crab</name>
    <name type="synonym">Neptunus trituberculatus</name>
    <dbReference type="NCBI Taxonomy" id="210409"/>
    <lineage>
        <taxon>Eukaryota</taxon>
        <taxon>Metazoa</taxon>
        <taxon>Ecdysozoa</taxon>
        <taxon>Arthropoda</taxon>
        <taxon>Crustacea</taxon>
        <taxon>Multicrustacea</taxon>
        <taxon>Malacostraca</taxon>
        <taxon>Eumalacostraca</taxon>
        <taxon>Eucarida</taxon>
        <taxon>Decapoda</taxon>
        <taxon>Pleocyemata</taxon>
        <taxon>Brachyura</taxon>
        <taxon>Eubrachyura</taxon>
        <taxon>Portunoidea</taxon>
        <taxon>Portunidae</taxon>
        <taxon>Portuninae</taxon>
        <taxon>Portunus</taxon>
    </lineage>
</organism>
<protein>
    <submittedName>
        <fullName evidence="1">Uncharacterized protein</fullName>
    </submittedName>
</protein>
<name>A0A5B7FAY0_PORTR</name>
<dbReference type="AlphaFoldDB" id="A0A5B7FAY0"/>
<accession>A0A5B7FAY0</accession>